<dbReference type="EMBL" id="JAJFAT010000014">
    <property type="protein sequence ID" value="MCC3145632.1"/>
    <property type="molecule type" value="Genomic_DNA"/>
</dbReference>
<evidence type="ECO:0000313" key="4">
    <source>
        <dbReference type="EMBL" id="MCC3145632.1"/>
    </source>
</evidence>
<comment type="cofactor">
    <cofactor evidence="2">
        <name>FAD</name>
        <dbReference type="ChEBI" id="CHEBI:57692"/>
    </cofactor>
    <text evidence="2">Binds 1 FAD per dimer.</text>
</comment>
<dbReference type="Pfam" id="PF00766">
    <property type="entry name" value="ETF_alpha"/>
    <property type="match status" value="1"/>
</dbReference>
<dbReference type="GO" id="GO:0033539">
    <property type="term" value="P:fatty acid beta-oxidation using acyl-CoA dehydrogenase"/>
    <property type="evidence" value="ECO:0007669"/>
    <property type="project" value="TreeGrafter"/>
</dbReference>
<dbReference type="InterPro" id="IPR014729">
    <property type="entry name" value="Rossmann-like_a/b/a_fold"/>
</dbReference>
<evidence type="ECO:0000313" key="5">
    <source>
        <dbReference type="Proteomes" id="UP001199296"/>
    </source>
</evidence>
<dbReference type="PIRSF" id="PIRSF000089">
    <property type="entry name" value="Electra_flavoP_a"/>
    <property type="match status" value="1"/>
</dbReference>
<feature type="binding site" evidence="2">
    <location>
        <begin position="242"/>
        <end position="246"/>
    </location>
    <ligand>
        <name>FAD</name>
        <dbReference type="ChEBI" id="CHEBI:57692"/>
    </ligand>
</feature>
<proteinExistence type="inferred from homology"/>
<reference evidence="4 5" key="1">
    <citation type="submission" date="2021-10" db="EMBL/GenBank/DDBJ databases">
        <authorList>
            <person name="Grouzdev D.S."/>
            <person name="Pantiukh K.S."/>
            <person name="Krutkina M.S."/>
        </authorList>
    </citation>
    <scope>NUCLEOTIDE SEQUENCE [LARGE SCALE GENOMIC DNA]</scope>
    <source>
        <strain evidence="4 5">Z-7514</strain>
    </source>
</reference>
<organism evidence="4 5">
    <name type="scientific">Halanaerobium polyolivorans</name>
    <dbReference type="NCBI Taxonomy" id="2886943"/>
    <lineage>
        <taxon>Bacteria</taxon>
        <taxon>Bacillati</taxon>
        <taxon>Bacillota</taxon>
        <taxon>Clostridia</taxon>
        <taxon>Halanaerobiales</taxon>
        <taxon>Halanaerobiaceae</taxon>
        <taxon>Halanaerobium</taxon>
    </lineage>
</organism>
<dbReference type="Pfam" id="PF01012">
    <property type="entry name" value="ETF"/>
    <property type="match status" value="1"/>
</dbReference>
<dbReference type="SMART" id="SM00893">
    <property type="entry name" value="ETF"/>
    <property type="match status" value="1"/>
</dbReference>
<sequence length="313" mass="35097">MKNTLIYIDQENIINSIELLEVARQIHADQEYQSFGLLINQQIENKYLGEFDSIINIKDQNIKSYDQLALTDVIEELQNEYQFESIIIPATHIGRMLAPRLAMRLHVGLVADVTEIKKDEKSLELIRPAFSGRIMAGIETNAKKPIMLTVRQNVFTHHIDQNKELKMINYQPNNYNKAEIDLLEKKQCELSYDIRESEILVSGGGGALKDFEQIKNLADKLNAEVSASRKIIDDGKASRNIQVGQSGKTVSPELYIALGISGAIEHVAGLKNIENIISVNINKNAPICSLSDIVVVGDAIEFVKKLANKLEKN</sequence>
<dbReference type="Proteomes" id="UP001199296">
    <property type="component" value="Unassembled WGS sequence"/>
</dbReference>
<comment type="caution">
    <text evidence="4">The sequence shown here is derived from an EMBL/GenBank/DDBJ whole genome shotgun (WGS) entry which is preliminary data.</text>
</comment>
<evidence type="ECO:0000256" key="2">
    <source>
        <dbReference type="PIRSR" id="PIRSR000089-1"/>
    </source>
</evidence>
<dbReference type="InterPro" id="IPR001308">
    <property type="entry name" value="ETF_a/FixB"/>
</dbReference>
<keyword evidence="2" id="KW-0285">Flavoprotein</keyword>
<evidence type="ECO:0000259" key="3">
    <source>
        <dbReference type="SMART" id="SM00893"/>
    </source>
</evidence>
<dbReference type="InterPro" id="IPR029035">
    <property type="entry name" value="DHS-like_NAD/FAD-binding_dom"/>
</dbReference>
<dbReference type="PANTHER" id="PTHR43153">
    <property type="entry name" value="ELECTRON TRANSFER FLAVOPROTEIN ALPHA"/>
    <property type="match status" value="1"/>
</dbReference>
<feature type="binding site" evidence="2">
    <location>
        <begin position="228"/>
        <end position="229"/>
    </location>
    <ligand>
        <name>FAD</name>
        <dbReference type="ChEBI" id="CHEBI:57692"/>
    </ligand>
</feature>
<protein>
    <submittedName>
        <fullName evidence="4">Electron transfer flavoprotein subunit alpha/FixB family protein</fullName>
    </submittedName>
</protein>
<accession>A0AAW4X1H9</accession>
<dbReference type="AlphaFoldDB" id="A0AAW4X1H9"/>
<dbReference type="SUPFAM" id="SSF52467">
    <property type="entry name" value="DHS-like NAD/FAD-binding domain"/>
    <property type="match status" value="1"/>
</dbReference>
<feature type="domain" description="Electron transfer flavoprotein alpha/beta-subunit N-terminal" evidence="3">
    <location>
        <begin position="4"/>
        <end position="184"/>
    </location>
</feature>
<dbReference type="GO" id="GO:0009055">
    <property type="term" value="F:electron transfer activity"/>
    <property type="evidence" value="ECO:0007669"/>
    <property type="project" value="InterPro"/>
</dbReference>
<keyword evidence="2" id="KW-0274">FAD</keyword>
<comment type="similarity">
    <text evidence="1">Belongs to the ETF alpha-subunit/FixB family.</text>
</comment>
<dbReference type="Gene3D" id="3.40.50.620">
    <property type="entry name" value="HUPs"/>
    <property type="match status" value="1"/>
</dbReference>
<dbReference type="Gene3D" id="3.40.50.1220">
    <property type="entry name" value="TPP-binding domain"/>
    <property type="match status" value="1"/>
</dbReference>
<name>A0AAW4X1H9_9FIRM</name>
<gene>
    <name evidence="4" type="ORF">LJ207_09880</name>
</gene>
<evidence type="ECO:0000256" key="1">
    <source>
        <dbReference type="ARBA" id="ARBA00005817"/>
    </source>
</evidence>
<dbReference type="RefSeq" id="WP_229346333.1">
    <property type="nucleotide sequence ID" value="NZ_JAJFAT010000014.1"/>
</dbReference>
<feature type="binding site" evidence="2">
    <location>
        <begin position="259"/>
        <end position="266"/>
    </location>
    <ligand>
        <name>FAD</name>
        <dbReference type="ChEBI" id="CHEBI:57692"/>
    </ligand>
</feature>
<dbReference type="InterPro" id="IPR014731">
    <property type="entry name" value="ETF_asu_C"/>
</dbReference>
<dbReference type="InterPro" id="IPR014730">
    <property type="entry name" value="ETF_a/b_N"/>
</dbReference>
<keyword evidence="5" id="KW-1185">Reference proteome</keyword>
<dbReference type="SUPFAM" id="SSF52402">
    <property type="entry name" value="Adenine nucleotide alpha hydrolases-like"/>
    <property type="match status" value="1"/>
</dbReference>
<dbReference type="GO" id="GO:0050660">
    <property type="term" value="F:flavin adenine dinucleotide binding"/>
    <property type="evidence" value="ECO:0007669"/>
    <property type="project" value="InterPro"/>
</dbReference>
<feature type="binding site" evidence="2">
    <location>
        <position position="280"/>
    </location>
    <ligand>
        <name>FAD</name>
        <dbReference type="ChEBI" id="CHEBI:57692"/>
    </ligand>
</feature>
<dbReference type="PANTHER" id="PTHR43153:SF1">
    <property type="entry name" value="ELECTRON TRANSFER FLAVOPROTEIN SUBUNIT ALPHA, MITOCHONDRIAL"/>
    <property type="match status" value="1"/>
</dbReference>